<keyword evidence="1" id="KW-0472">Membrane</keyword>
<dbReference type="VEuPathDB" id="TriTrypDB:TvY486_0602340"/>
<reference evidence="2" key="1">
    <citation type="journal article" date="2012" name="Proc. Natl. Acad. Sci. U.S.A.">
        <title>Antigenic diversity is generated by distinct evolutionary mechanisms in African trypanosome species.</title>
        <authorList>
            <person name="Jackson A.P."/>
            <person name="Berry A."/>
            <person name="Aslett M."/>
            <person name="Allison H.C."/>
            <person name="Burton P."/>
            <person name="Vavrova-Anderson J."/>
            <person name="Brown R."/>
            <person name="Browne H."/>
            <person name="Corton N."/>
            <person name="Hauser H."/>
            <person name="Gamble J."/>
            <person name="Gilderthorp R."/>
            <person name="Marcello L."/>
            <person name="McQuillan J."/>
            <person name="Otto T.D."/>
            <person name="Quail M.A."/>
            <person name="Sanders M.J."/>
            <person name="van Tonder A."/>
            <person name="Ginger M.L."/>
            <person name="Field M.C."/>
            <person name="Barry J.D."/>
            <person name="Hertz-Fowler C."/>
            <person name="Berriman M."/>
        </authorList>
    </citation>
    <scope>NUCLEOTIDE SEQUENCE</scope>
    <source>
        <strain evidence="2">Y486</strain>
    </source>
</reference>
<keyword evidence="1" id="KW-0812">Transmembrane</keyword>
<name>G0TWV5_TRYVY</name>
<accession>G0TWV5</accession>
<dbReference type="EMBL" id="HE573022">
    <property type="protein sequence ID" value="CCC48443.1"/>
    <property type="molecule type" value="Genomic_DNA"/>
</dbReference>
<sequence>MKWYRSTEVAKEFRRVIALPLAIITSSCPCPQLPLSKSTYICAAVVAVVCACNSQRSYTQRGGQCIYLSIAFHVVVVVEDYCNDSENCFVAVPCDGFLSVHSVFIHFFFFLAALRFPALDRT</sequence>
<evidence type="ECO:0000256" key="1">
    <source>
        <dbReference type="SAM" id="Phobius"/>
    </source>
</evidence>
<dbReference type="PROSITE" id="PS51257">
    <property type="entry name" value="PROKAR_LIPOPROTEIN"/>
    <property type="match status" value="1"/>
</dbReference>
<dbReference type="AlphaFoldDB" id="G0TWV5"/>
<organism evidence="2">
    <name type="scientific">Trypanosoma vivax (strain Y486)</name>
    <dbReference type="NCBI Taxonomy" id="1055687"/>
    <lineage>
        <taxon>Eukaryota</taxon>
        <taxon>Discoba</taxon>
        <taxon>Euglenozoa</taxon>
        <taxon>Kinetoplastea</taxon>
        <taxon>Metakinetoplastina</taxon>
        <taxon>Trypanosomatida</taxon>
        <taxon>Trypanosomatidae</taxon>
        <taxon>Trypanosoma</taxon>
        <taxon>Duttonella</taxon>
    </lineage>
</organism>
<feature type="transmembrane region" description="Helical" evidence="1">
    <location>
        <begin position="61"/>
        <end position="78"/>
    </location>
</feature>
<keyword evidence="1" id="KW-1133">Transmembrane helix</keyword>
<evidence type="ECO:0000313" key="2">
    <source>
        <dbReference type="EMBL" id="CCC48443.1"/>
    </source>
</evidence>
<proteinExistence type="predicted"/>
<feature type="transmembrane region" description="Helical" evidence="1">
    <location>
        <begin position="98"/>
        <end position="116"/>
    </location>
</feature>
<protein>
    <submittedName>
        <fullName evidence="2">Uncharacterized protein</fullName>
    </submittedName>
</protein>
<gene>
    <name evidence="2" type="ORF">TVY486_0602340</name>
</gene>